<gene>
    <name evidence="8" type="ORF">MiSe_27900</name>
</gene>
<dbReference type="Pfam" id="PF01385">
    <property type="entry name" value="OrfB_IS605"/>
    <property type="match status" value="1"/>
</dbReference>
<dbReference type="InterPro" id="IPR010095">
    <property type="entry name" value="Cas12f1-like_TNB"/>
</dbReference>
<dbReference type="PANTHER" id="PTHR30405">
    <property type="entry name" value="TRANSPOSASE"/>
    <property type="match status" value="1"/>
</dbReference>
<evidence type="ECO:0000313" key="8">
    <source>
        <dbReference type="EMBL" id="GET38036.1"/>
    </source>
</evidence>
<evidence type="ECO:0000256" key="4">
    <source>
        <dbReference type="ARBA" id="ARBA00023125"/>
    </source>
</evidence>
<reference evidence="8" key="1">
    <citation type="submission" date="2019-10" db="EMBL/GenBank/DDBJ databases">
        <title>Draft genome sequece of Microseira wollei NIES-4236.</title>
        <authorList>
            <person name="Yamaguchi H."/>
            <person name="Suzuki S."/>
            <person name="Kawachi M."/>
        </authorList>
    </citation>
    <scope>NUCLEOTIDE SEQUENCE</scope>
    <source>
        <strain evidence="8">NIES-4236</strain>
    </source>
</reference>
<organism evidence="8 9">
    <name type="scientific">Microseira wollei NIES-4236</name>
    <dbReference type="NCBI Taxonomy" id="2530354"/>
    <lineage>
        <taxon>Bacteria</taxon>
        <taxon>Bacillati</taxon>
        <taxon>Cyanobacteriota</taxon>
        <taxon>Cyanophyceae</taxon>
        <taxon>Oscillatoriophycideae</taxon>
        <taxon>Aerosakkonematales</taxon>
        <taxon>Aerosakkonemataceae</taxon>
        <taxon>Microseira</taxon>
    </lineage>
</organism>
<comment type="caution">
    <text evidence="8">The sequence shown here is derived from an EMBL/GenBank/DDBJ whole genome shotgun (WGS) entry which is preliminary data.</text>
</comment>
<dbReference type="PANTHER" id="PTHR30405:SF11">
    <property type="entry name" value="RNA-GUIDED DNA ENDONUCLEASE RV2885C-RELATED"/>
    <property type="match status" value="1"/>
</dbReference>
<dbReference type="Proteomes" id="UP001050975">
    <property type="component" value="Unassembled WGS sequence"/>
</dbReference>
<dbReference type="RefSeq" id="WP_226580514.1">
    <property type="nucleotide sequence ID" value="NZ_BLAY01000038.1"/>
</dbReference>
<keyword evidence="4" id="KW-0238">DNA-binding</keyword>
<proteinExistence type="inferred from homology"/>
<evidence type="ECO:0000259" key="7">
    <source>
        <dbReference type="Pfam" id="PF07282"/>
    </source>
</evidence>
<evidence type="ECO:0000256" key="3">
    <source>
        <dbReference type="ARBA" id="ARBA00022578"/>
    </source>
</evidence>
<dbReference type="NCBIfam" id="NF040570">
    <property type="entry name" value="guided_TnpB"/>
    <property type="match status" value="1"/>
</dbReference>
<comment type="similarity">
    <text evidence="2">In the N-terminal section; belongs to the transposase 2 family.</text>
</comment>
<evidence type="ECO:0000256" key="1">
    <source>
        <dbReference type="ARBA" id="ARBA00008761"/>
    </source>
</evidence>
<dbReference type="NCBIfam" id="TIGR01766">
    <property type="entry name" value="IS200/IS605 family accessory protein TnpB-like domain"/>
    <property type="match status" value="1"/>
</dbReference>
<evidence type="ECO:0000259" key="6">
    <source>
        <dbReference type="Pfam" id="PF01385"/>
    </source>
</evidence>
<dbReference type="AlphaFoldDB" id="A0AAV3XBM4"/>
<keyword evidence="9" id="KW-1185">Reference proteome</keyword>
<name>A0AAV3XBM4_9CYAN</name>
<accession>A0AAV3XBM4</accession>
<dbReference type="GO" id="GO:0032196">
    <property type="term" value="P:transposition"/>
    <property type="evidence" value="ECO:0007669"/>
    <property type="project" value="UniProtKB-KW"/>
</dbReference>
<dbReference type="InterPro" id="IPR051399">
    <property type="entry name" value="RNA-guided_DNA_endo/Transpos"/>
</dbReference>
<protein>
    <submittedName>
        <fullName evidence="8">ISSoc1, transposase</fullName>
    </submittedName>
</protein>
<keyword evidence="3" id="KW-0815">Transposition</keyword>
<dbReference type="GO" id="GO:0006310">
    <property type="term" value="P:DNA recombination"/>
    <property type="evidence" value="ECO:0007669"/>
    <property type="project" value="UniProtKB-KW"/>
</dbReference>
<evidence type="ECO:0000313" key="9">
    <source>
        <dbReference type="Proteomes" id="UP001050975"/>
    </source>
</evidence>
<dbReference type="InterPro" id="IPR001959">
    <property type="entry name" value="Transposase"/>
</dbReference>
<dbReference type="GO" id="GO:0003677">
    <property type="term" value="F:DNA binding"/>
    <property type="evidence" value="ECO:0007669"/>
    <property type="project" value="UniProtKB-KW"/>
</dbReference>
<dbReference type="Pfam" id="PF07282">
    <property type="entry name" value="Cas12f1-like_TNB"/>
    <property type="match status" value="1"/>
</dbReference>
<evidence type="ECO:0000256" key="5">
    <source>
        <dbReference type="ARBA" id="ARBA00023172"/>
    </source>
</evidence>
<dbReference type="EMBL" id="BLAY01000038">
    <property type="protein sequence ID" value="GET38036.1"/>
    <property type="molecule type" value="Genomic_DNA"/>
</dbReference>
<keyword evidence="5" id="KW-0233">DNA recombination</keyword>
<comment type="similarity">
    <text evidence="1">In the C-terminal section; belongs to the transposase 35 family.</text>
</comment>
<feature type="domain" description="Cas12f1-like TNB" evidence="7">
    <location>
        <begin position="293"/>
        <end position="362"/>
    </location>
</feature>
<feature type="domain" description="Probable transposase IS891/IS1136/IS1341" evidence="6">
    <location>
        <begin position="161"/>
        <end position="259"/>
    </location>
</feature>
<sequence>MKQVLSVSCKIVVKPEQLPNVVNTFQVFADACEYVNQEVPEGLTNEIAMQSLIYQTIRERFGLPSQLAIHAIRRVSLNRKTAKSKGDVIKGFAPTSVTYDVRTFSFREKDWTVSLTMMGKRERFALHVGNYQRGLLKGQNPKSAVLVVNHQGEYRLNIQIESHPEAPPKTKDVLGVDLGRTDIAVTSDGESFSGKAVTAIRDHHAKLRESIQKKAAKGTRSTRRRARGLLQRLSGKEKRFQQHTNHVISKHLVKHAKDHNQTIALEDLTGIRERTNQLPRSKTERRRSNSWAFYQLRQFIQYKAIGASVKLILVNPAYTSQTCHKCLHIHPVRGESYRSGKRFACGHCGWKGDADWNGAKNIEAMGLSINQPGGSGLACSVEEHVLGLLKTPSAYGVG</sequence>
<evidence type="ECO:0000256" key="2">
    <source>
        <dbReference type="ARBA" id="ARBA00011044"/>
    </source>
</evidence>